<feature type="domain" description="BTB" evidence="2">
    <location>
        <begin position="47"/>
        <end position="112"/>
    </location>
</feature>
<comment type="caution">
    <text evidence="3">The sequence shown here is derived from an EMBL/GenBank/DDBJ whole genome shotgun (WGS) entry which is preliminary data.</text>
</comment>
<keyword evidence="4" id="KW-1185">Reference proteome</keyword>
<evidence type="ECO:0000259" key="2">
    <source>
        <dbReference type="PROSITE" id="PS50097"/>
    </source>
</evidence>
<dbReference type="OrthoDB" id="3036049at2759"/>
<dbReference type="PROSITE" id="PS50097">
    <property type="entry name" value="BTB"/>
    <property type="match status" value="1"/>
</dbReference>
<dbReference type="EMBL" id="BPQB01000118">
    <property type="protein sequence ID" value="GJE99746.1"/>
    <property type="molecule type" value="Genomic_DNA"/>
</dbReference>
<evidence type="ECO:0000313" key="3">
    <source>
        <dbReference type="EMBL" id="GJE99746.1"/>
    </source>
</evidence>
<feature type="compositionally biased region" description="Polar residues" evidence="1">
    <location>
        <begin position="15"/>
        <end position="25"/>
    </location>
</feature>
<evidence type="ECO:0000313" key="4">
    <source>
        <dbReference type="Proteomes" id="UP000703269"/>
    </source>
</evidence>
<gene>
    <name evidence="3" type="ORF">PsYK624_160170</name>
</gene>
<evidence type="ECO:0000256" key="1">
    <source>
        <dbReference type="SAM" id="MobiDB-lite"/>
    </source>
</evidence>
<reference evidence="3 4" key="1">
    <citation type="submission" date="2021-08" db="EMBL/GenBank/DDBJ databases">
        <title>Draft Genome Sequence of Phanerochaete sordida strain YK-624.</title>
        <authorList>
            <person name="Mori T."/>
            <person name="Dohra H."/>
            <person name="Suzuki T."/>
            <person name="Kawagishi H."/>
            <person name="Hirai H."/>
        </authorList>
    </citation>
    <scope>NUCLEOTIDE SEQUENCE [LARGE SCALE GENOMIC DNA]</scope>
    <source>
        <strain evidence="3 4">YK-624</strain>
    </source>
</reference>
<accession>A0A9P3LLP7</accession>
<protein>
    <recommendedName>
        <fullName evidence="2">BTB domain-containing protein</fullName>
    </recommendedName>
</protein>
<dbReference type="InterPro" id="IPR000210">
    <property type="entry name" value="BTB/POZ_dom"/>
</dbReference>
<proteinExistence type="predicted"/>
<feature type="region of interest" description="Disordered" evidence="1">
    <location>
        <begin position="1"/>
        <end position="25"/>
    </location>
</feature>
<dbReference type="AlphaFoldDB" id="A0A9P3LLP7"/>
<name>A0A9P3LLP7_9APHY</name>
<organism evidence="3 4">
    <name type="scientific">Phanerochaete sordida</name>
    <dbReference type="NCBI Taxonomy" id="48140"/>
    <lineage>
        <taxon>Eukaryota</taxon>
        <taxon>Fungi</taxon>
        <taxon>Dikarya</taxon>
        <taxon>Basidiomycota</taxon>
        <taxon>Agaricomycotina</taxon>
        <taxon>Agaricomycetes</taxon>
        <taxon>Polyporales</taxon>
        <taxon>Phanerochaetaceae</taxon>
        <taxon>Phanerochaete</taxon>
    </lineage>
</organism>
<dbReference type="Proteomes" id="UP000703269">
    <property type="component" value="Unassembled WGS sequence"/>
</dbReference>
<sequence length="353" mass="39396">MDIDDSTDLEKPKTEGTSYQLPSNTSTTGFPADLLYTRHEELWFEDGNVIVIAHDLAFKLHAGVLKRHSSVFRAALDEKQAGQQEVFEGCRVLRVTDKTDDLVELLYVLYDGGSRGFFDWRKPVEFSDLRRITLIAIKYNVQHVIKETIARLEVPFPVSFDSARVESSAYIGARAGYPVLCAPDDCIGAVALARAINATHPPAFIVMALYQCSQQTPEGLFEPVQYDGERVPLPRDDLVTCVSAPDRLLEASRKVKAPVLDMLERPHCASMTCHASLTGLVCDWVRDGKLPDFAPLNACEGLFQKHAQKYPECRLCDGCAATLMDAIDERRREVFDELGKIFNVPGWPVQTDS</sequence>